<dbReference type="EMBL" id="SJDU01000280">
    <property type="protein sequence ID" value="TKZ32250.1"/>
    <property type="molecule type" value="Genomic_DNA"/>
</dbReference>
<organism evidence="2 3">
    <name type="scientific">Brachyspira catarrhinii</name>
    <dbReference type="NCBI Taxonomy" id="2528966"/>
    <lineage>
        <taxon>Bacteria</taxon>
        <taxon>Pseudomonadati</taxon>
        <taxon>Spirochaetota</taxon>
        <taxon>Spirochaetia</taxon>
        <taxon>Brachyspirales</taxon>
        <taxon>Brachyspiraceae</taxon>
        <taxon>Brachyspira</taxon>
    </lineage>
</organism>
<reference evidence="2 3" key="1">
    <citation type="journal article" date="2019" name="Anaerobe">
        <title>Brachyspira catarrhinii sp. nov., an anaerobic intestinal spirochaete isolated from vervet monkeys may have been misidentified as Brachyspira aalborgi in previous studies.</title>
        <authorList>
            <person name="Phillips N.D."/>
            <person name="La T."/>
            <person name="Hampson D.J."/>
        </authorList>
    </citation>
    <scope>NUCLEOTIDE SEQUENCE [LARGE SCALE GENOMIC DNA]</scope>
    <source>
        <strain evidence="2 3">Z12</strain>
    </source>
</reference>
<proteinExistence type="predicted"/>
<name>A0ABY2TP48_9SPIR</name>
<evidence type="ECO:0000313" key="3">
    <source>
        <dbReference type="Proteomes" id="UP000310168"/>
    </source>
</evidence>
<accession>A0ABY2TP48</accession>
<dbReference type="RefSeq" id="WP_137998891.1">
    <property type="nucleotide sequence ID" value="NZ_SJDU01000280.1"/>
</dbReference>
<evidence type="ECO:0000313" key="2">
    <source>
        <dbReference type="EMBL" id="TKZ32250.1"/>
    </source>
</evidence>
<sequence length="68" mass="7380">MVAVKSSLVSPPPSGSAGFFPQLMENNNRNDNNVIRNVLSDKGLVKSVVFFFSSLLFSSLHVNLSPVK</sequence>
<comment type="caution">
    <text evidence="2">The sequence shown here is derived from an EMBL/GenBank/DDBJ whole genome shotgun (WGS) entry which is preliminary data.</text>
</comment>
<keyword evidence="3" id="KW-1185">Reference proteome</keyword>
<dbReference type="Proteomes" id="UP000310168">
    <property type="component" value="Unassembled WGS sequence"/>
</dbReference>
<evidence type="ECO:0000256" key="1">
    <source>
        <dbReference type="SAM" id="MobiDB-lite"/>
    </source>
</evidence>
<protein>
    <submittedName>
        <fullName evidence="2">Uncharacterized protein</fullName>
    </submittedName>
</protein>
<gene>
    <name evidence="2" type="ORF">EZH24_09355</name>
</gene>
<feature type="region of interest" description="Disordered" evidence="1">
    <location>
        <begin position="1"/>
        <end position="22"/>
    </location>
</feature>